<evidence type="ECO:0000313" key="2">
    <source>
        <dbReference type="EMBL" id="AVI51701.1"/>
    </source>
</evidence>
<keyword evidence="2" id="KW-0456">Lyase</keyword>
<dbReference type="SMART" id="SM00642">
    <property type="entry name" value="Aamy"/>
    <property type="match status" value="1"/>
</dbReference>
<dbReference type="SUPFAM" id="SSF51445">
    <property type="entry name" value="(Trans)glycosidases"/>
    <property type="match status" value="1"/>
</dbReference>
<sequence length="480" mass="55350">MQNLQYIMLTCFLCMFSCKEQPKNETVEMQQTLESISPITDAVLESAVIYEANIRQYSAEGSFNAFTRDIPKLKDLGVKIIWLMPIFPISEVKRKAYGDLMVEDIEDPKEREKYLGSYYAVSDFRKINPEFGSIEDFRRLLDTAHEHDIYVILDWVPNHTGWDHTWITEHPDFYTKNAKGEITDPLKEDGTSVGWEDVADLDYSNKEMRQAMIADMMYWVKEEGVDGFRCDMAGMVPTDFWADAIPRLRAEKDIFMLAEADKPELTRDNMFEMAYGWEAHHLLNAIAKGEKNAKHFNEYMQNSAEKWVGGGFLMNFLTNHDENSWAGTVKERMGDASEAMLALTYCMPGMPLIYSGQEYDLDHRLKFFEKDSIPKKKGEVWPLLEKLGQLKNESPALAGAKAPASYEKIETPREENIIAFRRKNENSELIYLCNTGPDKVEFTLSLTGKYKDYMSGTEVDLQGNNTYQLGAWDYRILLKM</sequence>
<accession>A0A2S0HYE4</accession>
<keyword evidence="3" id="KW-1185">Reference proteome</keyword>
<dbReference type="KEGG" id="aue:C5O00_11220"/>
<proteinExistence type="predicted"/>
<dbReference type="Pfam" id="PF00128">
    <property type="entry name" value="Alpha-amylase"/>
    <property type="match status" value="2"/>
</dbReference>
<dbReference type="PANTHER" id="PTHR47786:SF2">
    <property type="entry name" value="GLYCOSYL HYDROLASE FAMILY 13 CATALYTIC DOMAIN-CONTAINING PROTEIN"/>
    <property type="match status" value="1"/>
</dbReference>
<dbReference type="GO" id="GO:0005975">
    <property type="term" value="P:carbohydrate metabolic process"/>
    <property type="evidence" value="ECO:0007669"/>
    <property type="project" value="InterPro"/>
</dbReference>
<feature type="domain" description="Glycosyl hydrolase family 13 catalytic" evidence="1">
    <location>
        <begin position="41"/>
        <end position="391"/>
    </location>
</feature>
<protein>
    <submittedName>
        <fullName evidence="2">Alpha-amlyase</fullName>
    </submittedName>
</protein>
<dbReference type="OrthoDB" id="9805159at2"/>
<dbReference type="Proteomes" id="UP000238442">
    <property type="component" value="Chromosome"/>
</dbReference>
<dbReference type="SUPFAM" id="SSF51011">
    <property type="entry name" value="Glycosyl hydrolase domain"/>
    <property type="match status" value="1"/>
</dbReference>
<organism evidence="2 3">
    <name type="scientific">Pukyongia salina</name>
    <dbReference type="NCBI Taxonomy" id="2094025"/>
    <lineage>
        <taxon>Bacteria</taxon>
        <taxon>Pseudomonadati</taxon>
        <taxon>Bacteroidota</taxon>
        <taxon>Flavobacteriia</taxon>
        <taxon>Flavobacteriales</taxon>
        <taxon>Flavobacteriaceae</taxon>
        <taxon>Pukyongia</taxon>
    </lineage>
</organism>
<dbReference type="GO" id="GO:0016829">
    <property type="term" value="F:lyase activity"/>
    <property type="evidence" value="ECO:0007669"/>
    <property type="project" value="UniProtKB-KW"/>
</dbReference>
<dbReference type="CDD" id="cd11313">
    <property type="entry name" value="AmyAc_arch_bac_AmyA"/>
    <property type="match status" value="1"/>
</dbReference>
<dbReference type="AlphaFoldDB" id="A0A2S0HYE4"/>
<dbReference type="InterPro" id="IPR013780">
    <property type="entry name" value="Glyco_hydro_b"/>
</dbReference>
<reference evidence="2 3" key="1">
    <citation type="submission" date="2018-02" db="EMBL/GenBank/DDBJ databases">
        <title>Genomic analysis of the strain RR4-38 isolated from a seawater recirculating aquaculture system.</title>
        <authorList>
            <person name="Kim Y.-S."/>
            <person name="Jang Y.H."/>
            <person name="Kim K.-H."/>
        </authorList>
    </citation>
    <scope>NUCLEOTIDE SEQUENCE [LARGE SCALE GENOMIC DNA]</scope>
    <source>
        <strain evidence="2 3">RR4-38</strain>
    </source>
</reference>
<dbReference type="EMBL" id="CP027062">
    <property type="protein sequence ID" value="AVI51701.1"/>
    <property type="molecule type" value="Genomic_DNA"/>
</dbReference>
<evidence type="ECO:0000259" key="1">
    <source>
        <dbReference type="SMART" id="SM00642"/>
    </source>
</evidence>
<name>A0A2S0HYE4_9FLAO</name>
<dbReference type="InterPro" id="IPR006047">
    <property type="entry name" value="GH13_cat_dom"/>
</dbReference>
<dbReference type="PANTHER" id="PTHR47786">
    <property type="entry name" value="ALPHA-1,4-GLUCAN:MALTOSE-1-PHOSPHATE MALTOSYLTRANSFERASE"/>
    <property type="match status" value="1"/>
</dbReference>
<dbReference type="Gene3D" id="3.20.20.80">
    <property type="entry name" value="Glycosidases"/>
    <property type="match status" value="1"/>
</dbReference>
<evidence type="ECO:0000313" key="3">
    <source>
        <dbReference type="Proteomes" id="UP000238442"/>
    </source>
</evidence>
<dbReference type="Gene3D" id="2.60.40.1180">
    <property type="entry name" value="Golgi alpha-mannosidase II"/>
    <property type="match status" value="1"/>
</dbReference>
<gene>
    <name evidence="2" type="ORF">C5O00_11220</name>
</gene>
<dbReference type="InterPro" id="IPR017853">
    <property type="entry name" value="GH"/>
</dbReference>